<dbReference type="PATRIC" id="fig|662479.7.peg.2452"/>
<evidence type="ECO:0000259" key="6">
    <source>
        <dbReference type="Pfam" id="PF00496"/>
    </source>
</evidence>
<dbReference type="EMBL" id="AOLN01000017">
    <property type="protein sequence ID" value="ELZ92860.1"/>
    <property type="molecule type" value="Genomic_DNA"/>
</dbReference>
<keyword evidence="3" id="KW-0813">Transport</keyword>
<dbReference type="PANTHER" id="PTHR30290:SF10">
    <property type="entry name" value="PERIPLASMIC OLIGOPEPTIDE-BINDING PROTEIN-RELATED"/>
    <property type="match status" value="1"/>
</dbReference>
<feature type="region of interest" description="Disordered" evidence="5">
    <location>
        <begin position="32"/>
        <end position="56"/>
    </location>
</feature>
<comment type="subcellular location">
    <subcellularLocation>
        <location evidence="1">Cell envelope</location>
    </subcellularLocation>
</comment>
<dbReference type="Pfam" id="PF00496">
    <property type="entry name" value="SBP_bac_5"/>
    <property type="match status" value="1"/>
</dbReference>
<evidence type="ECO:0000256" key="1">
    <source>
        <dbReference type="ARBA" id="ARBA00004196"/>
    </source>
</evidence>
<keyword evidence="7" id="KW-0547">Nucleotide-binding</keyword>
<evidence type="ECO:0000256" key="5">
    <source>
        <dbReference type="SAM" id="MobiDB-lite"/>
    </source>
</evidence>
<keyword evidence="4" id="KW-0732">Signal</keyword>
<reference evidence="7 8" key="1">
    <citation type="journal article" date="2014" name="PLoS Genet.">
        <title>Phylogenetically driven sequencing of extremely halophilic archaea reveals strategies for static and dynamic osmo-response.</title>
        <authorList>
            <person name="Becker E.A."/>
            <person name="Seitzer P.M."/>
            <person name="Tritt A."/>
            <person name="Larsen D."/>
            <person name="Krusor M."/>
            <person name="Yao A.I."/>
            <person name="Wu D."/>
            <person name="Madern D."/>
            <person name="Eisen J.A."/>
            <person name="Darling A.E."/>
            <person name="Facciotti M.T."/>
        </authorList>
    </citation>
    <scope>NUCLEOTIDE SEQUENCE [LARGE SCALE GENOMIC DNA]</scope>
    <source>
        <strain evidence="7 8">ATCC BAA-1512</strain>
    </source>
</reference>
<evidence type="ECO:0000256" key="4">
    <source>
        <dbReference type="ARBA" id="ARBA00022729"/>
    </source>
</evidence>
<dbReference type="GO" id="GO:0043190">
    <property type="term" value="C:ATP-binding cassette (ABC) transporter complex"/>
    <property type="evidence" value="ECO:0007669"/>
    <property type="project" value="InterPro"/>
</dbReference>
<sequence length="527" mass="58385">MTEDAGRARRRVDSVRRRVLQGVVASIGGVSGCLGGAPSGHSPTEQSADGERTFRVGSPWTPDSLDPAINGWLWRRITVIEPLLTVDYDTSITAGLATSWEQTDDETWVFELRDDAEFHDGTPVTADAVVFSLNRAFDSNALAALPIESVSAVNKRTVSLTTDEPFAPLPAHLTRGRTGIIAPSSTDSDGDVTEPVGTGPFEFASWEPGRTITATANPAYYGKIPEIDRVVYEGVTDSQTRRLKLKNDELDMARILPNQSVEQLRNVENLKAYTYEIPRSRFLVFDTTTEPFSDRRVRQAVMHAIDREMLVESLLEGVGSAATGPFPPEVTSWANDDLEPYEYAPERSAELLTAAGWEQVDGTRQRDGVSLDVDIWTYESRPLLSPIAQVLQTKLGEVGFDVSVRTMESATIRERAQSDAFGMVLWSNSVLWYPDPDRLTDFAHSSEATMCSGYANPEVDSLLEQGRTTANTEERKRIYDEVQAILQRDVPIGWLTYYTNVVGTRADVTGYRPHPTEAAYHLERVNN</sequence>
<dbReference type="OrthoDB" id="194307at2157"/>
<dbReference type="InterPro" id="IPR039424">
    <property type="entry name" value="SBP_5"/>
</dbReference>
<accession>M0I7Q8</accession>
<dbReference type="Proteomes" id="UP000011550">
    <property type="component" value="Unassembled WGS sequence"/>
</dbReference>
<name>M0I7Q8_9EURY</name>
<dbReference type="InterPro" id="IPR030678">
    <property type="entry name" value="Peptide/Ni-bd"/>
</dbReference>
<comment type="similarity">
    <text evidence="2">Belongs to the bacterial solute-binding protein 5 family.</text>
</comment>
<comment type="caution">
    <text evidence="7">The sequence shown here is derived from an EMBL/GenBank/DDBJ whole genome shotgun (WGS) entry which is preliminary data.</text>
</comment>
<organism evidence="7 8">
    <name type="scientific">Haloferax mucosum ATCC BAA-1512</name>
    <dbReference type="NCBI Taxonomy" id="662479"/>
    <lineage>
        <taxon>Archaea</taxon>
        <taxon>Methanobacteriati</taxon>
        <taxon>Methanobacteriota</taxon>
        <taxon>Stenosarchaea group</taxon>
        <taxon>Halobacteria</taxon>
        <taxon>Halobacteriales</taxon>
        <taxon>Haloferacaceae</taxon>
        <taxon>Haloferax</taxon>
    </lineage>
</organism>
<dbReference type="RefSeq" id="WP_008320747.1">
    <property type="nucleotide sequence ID" value="NZ_AOLN01000017.1"/>
</dbReference>
<dbReference type="PIRSF" id="PIRSF002741">
    <property type="entry name" value="MppA"/>
    <property type="match status" value="1"/>
</dbReference>
<evidence type="ECO:0000313" key="7">
    <source>
        <dbReference type="EMBL" id="ELZ92860.1"/>
    </source>
</evidence>
<gene>
    <name evidence="7" type="ORF">C440_12104</name>
</gene>
<dbReference type="STRING" id="662479.C440_12104"/>
<evidence type="ECO:0000256" key="3">
    <source>
        <dbReference type="ARBA" id="ARBA00022448"/>
    </source>
</evidence>
<proteinExistence type="inferred from homology"/>
<keyword evidence="8" id="KW-1185">Reference proteome</keyword>
<dbReference type="GO" id="GO:0042597">
    <property type="term" value="C:periplasmic space"/>
    <property type="evidence" value="ECO:0007669"/>
    <property type="project" value="UniProtKB-ARBA"/>
</dbReference>
<evidence type="ECO:0000313" key="8">
    <source>
        <dbReference type="Proteomes" id="UP000011550"/>
    </source>
</evidence>
<evidence type="ECO:0000256" key="2">
    <source>
        <dbReference type="ARBA" id="ARBA00005695"/>
    </source>
</evidence>
<dbReference type="Gene3D" id="3.10.105.10">
    <property type="entry name" value="Dipeptide-binding Protein, Domain 3"/>
    <property type="match status" value="1"/>
</dbReference>
<dbReference type="Gene3D" id="3.40.190.10">
    <property type="entry name" value="Periplasmic binding protein-like II"/>
    <property type="match status" value="1"/>
</dbReference>
<dbReference type="AlphaFoldDB" id="M0I7Q8"/>
<protein>
    <submittedName>
        <fullName evidence="7">Dipeptide ABC transporter ATP-binding protein</fullName>
    </submittedName>
</protein>
<dbReference type="CDD" id="cd08490">
    <property type="entry name" value="PBP2_NikA_DppA_OppA_like_3"/>
    <property type="match status" value="1"/>
</dbReference>
<dbReference type="GO" id="GO:1904680">
    <property type="term" value="F:peptide transmembrane transporter activity"/>
    <property type="evidence" value="ECO:0007669"/>
    <property type="project" value="TreeGrafter"/>
</dbReference>
<keyword evidence="7" id="KW-0067">ATP-binding</keyword>
<dbReference type="GO" id="GO:0015833">
    <property type="term" value="P:peptide transport"/>
    <property type="evidence" value="ECO:0007669"/>
    <property type="project" value="TreeGrafter"/>
</dbReference>
<dbReference type="PANTHER" id="PTHR30290">
    <property type="entry name" value="PERIPLASMIC BINDING COMPONENT OF ABC TRANSPORTER"/>
    <property type="match status" value="1"/>
</dbReference>
<dbReference type="GO" id="GO:0005524">
    <property type="term" value="F:ATP binding"/>
    <property type="evidence" value="ECO:0007669"/>
    <property type="project" value="UniProtKB-KW"/>
</dbReference>
<dbReference type="InterPro" id="IPR000914">
    <property type="entry name" value="SBP_5_dom"/>
</dbReference>
<dbReference type="PROSITE" id="PS51257">
    <property type="entry name" value="PROKAR_LIPOPROTEIN"/>
    <property type="match status" value="1"/>
</dbReference>
<dbReference type="SUPFAM" id="SSF53850">
    <property type="entry name" value="Periplasmic binding protein-like II"/>
    <property type="match status" value="1"/>
</dbReference>
<feature type="domain" description="Solute-binding protein family 5" evidence="6">
    <location>
        <begin position="92"/>
        <end position="442"/>
    </location>
</feature>